<evidence type="ECO:0000256" key="1">
    <source>
        <dbReference type="ARBA" id="ARBA00023239"/>
    </source>
</evidence>
<reference evidence="2 3" key="1">
    <citation type="submission" date="2020-07" db="EMBL/GenBank/DDBJ databases">
        <title>Sequencing the genomes of 1000 actinobacteria strains.</title>
        <authorList>
            <person name="Klenk H.-P."/>
        </authorList>
    </citation>
    <scope>NUCLEOTIDE SEQUENCE [LARGE SCALE GENOMIC DNA]</scope>
    <source>
        <strain evidence="2 3">DSM 15166</strain>
    </source>
</reference>
<dbReference type="InterPro" id="IPR001106">
    <property type="entry name" value="Aromatic_Lyase"/>
</dbReference>
<dbReference type="PANTHER" id="PTHR10362">
    <property type="entry name" value="HISTIDINE AMMONIA-LYASE"/>
    <property type="match status" value="1"/>
</dbReference>
<proteinExistence type="predicted"/>
<dbReference type="InterPro" id="IPR024083">
    <property type="entry name" value="Fumarase/histidase_N"/>
</dbReference>
<dbReference type="Pfam" id="PF00221">
    <property type="entry name" value="Lyase_aromatic"/>
    <property type="match status" value="1"/>
</dbReference>
<dbReference type="RefSeq" id="WP_179701659.1">
    <property type="nucleotide sequence ID" value="NZ_BAAAHA010000001.1"/>
</dbReference>
<organism evidence="2 3">
    <name type="scientific">Leifsonia naganoensis</name>
    <dbReference type="NCBI Taxonomy" id="150025"/>
    <lineage>
        <taxon>Bacteria</taxon>
        <taxon>Bacillati</taxon>
        <taxon>Actinomycetota</taxon>
        <taxon>Actinomycetes</taxon>
        <taxon>Micrococcales</taxon>
        <taxon>Microbacteriaceae</taxon>
        <taxon>Leifsonia</taxon>
    </lineage>
</organism>
<sequence length="501" mass="50465">MAAAAPIRLGAAAPRPEDIAAVADGAEVELAFEARETLAASRAVVERAIASGEPVYGLNRRLGAGRDDAVDPEEFAAFQRRTIANHRGGVGDPLSAREARAVVVARLAGFTRGGAGVRPVLAQAYADILNAGVVPFIPSRGSVGAADLTALAEVVAVVTGDGAVIDGSASGGPAREALAAAGLEPLDPAPHEALAALSSNAYSIGVGSLALLDAEALTAVADHAVALSLEAAAAAGPAGNPSPYTAIVAEARGGRGQIDSAAAIRAALDGSALHDPARPVTVQDPLAFRSAPQLHGALREAVERVRTELELELAARSENPVVDVASDRLVSGGNFQALPLALAFEGLRLAIAHVAAASERRTAAHSVALAPARADGRTRVPGLLLYSAASAAAELKQLAVPATLGSTTLSGVEDHSSFAPLALRLAQRSLALAAEVFAAEALHAVELLHANGALPAGSVTGPLAMRLEEVIEAGAPARTLVEQAAAELRAQPAATSLRNPR</sequence>
<dbReference type="SUPFAM" id="SSF48557">
    <property type="entry name" value="L-aspartase-like"/>
    <property type="match status" value="1"/>
</dbReference>
<dbReference type="InterPro" id="IPR008948">
    <property type="entry name" value="L-Aspartase-like"/>
</dbReference>
<dbReference type="Gene3D" id="1.20.200.10">
    <property type="entry name" value="Fumarase/aspartase (Central domain)"/>
    <property type="match status" value="1"/>
</dbReference>
<evidence type="ECO:0000313" key="3">
    <source>
        <dbReference type="Proteomes" id="UP000521075"/>
    </source>
</evidence>
<dbReference type="EMBL" id="JACCHJ010000001">
    <property type="protein sequence ID" value="NYK11096.1"/>
    <property type="molecule type" value="Genomic_DNA"/>
</dbReference>
<accession>A0A853DPV4</accession>
<dbReference type="AlphaFoldDB" id="A0A853DPV4"/>
<gene>
    <name evidence="2" type="ORF">HNR14_002977</name>
</gene>
<dbReference type="Gene3D" id="1.10.275.10">
    <property type="entry name" value="Fumarase/aspartase (N-terminal domain)"/>
    <property type="match status" value="1"/>
</dbReference>
<protein>
    <submittedName>
        <fullName evidence="2">Histidine ammonia-lyase</fullName>
        <ecNumber evidence="2">4.3.1.3</ecNumber>
    </submittedName>
</protein>
<dbReference type="Proteomes" id="UP000521075">
    <property type="component" value="Unassembled WGS sequence"/>
</dbReference>
<name>A0A853DPV4_9MICO</name>
<evidence type="ECO:0000313" key="2">
    <source>
        <dbReference type="EMBL" id="NYK11096.1"/>
    </source>
</evidence>
<dbReference type="EC" id="4.3.1.3" evidence="2"/>
<keyword evidence="1 2" id="KW-0456">Lyase</keyword>
<keyword evidence="3" id="KW-1185">Reference proteome</keyword>
<dbReference type="GO" id="GO:0004397">
    <property type="term" value="F:histidine ammonia-lyase activity"/>
    <property type="evidence" value="ECO:0007669"/>
    <property type="project" value="UniProtKB-EC"/>
</dbReference>
<comment type="caution">
    <text evidence="2">The sequence shown here is derived from an EMBL/GenBank/DDBJ whole genome shotgun (WGS) entry which is preliminary data.</text>
</comment>